<evidence type="ECO:0000313" key="6">
    <source>
        <dbReference type="Proteomes" id="UP000245466"/>
    </source>
</evidence>
<feature type="chain" id="PRO_5015438525" evidence="3">
    <location>
        <begin position="26"/>
        <end position="858"/>
    </location>
</feature>
<proteinExistence type="predicted"/>
<sequence>MQFSPRSGIALLFLILLGASLSAYGQATNPVYVDKQGVLRWQKGNAEANFFGVNYTVPFAYGYRSHKALGIDPEQAIDQDVYHMARLGFNAFRVHVWDTEISDSLGNLLENEHLRLFDYLIHKLKERNIKILITPIAFWGPGYPEPDYKTGGFSSIYNKQQAVTEEAAFQAQERFLAQFFQHVNPYTKVTYQNDPDVIATEVNNEPHHTGPKERATEYVNRMVKAMRGTGWTKPIYYNISESPRYADAVSKANIDGVSFQWYPTGLVANRTLQGNYLPHVDRYNIPFDTIPSFANKTRMVYEFDAGDIASPTMYPAMARSFREAGFQWATQFAYDPMATAYANTEYQTHYVNLAYTPEKAISLLIASKAFQKLPRLKNYGAYPADSLFDVFRVSHRQQLSEMNSPREFYYANTTYTKPVKPNKLQRLAGVGNSPVVQYGGRGAYFLDKLESGVWRLEVMPDAIPVGDPFAKASPQKEVVRIQWRAHTMQVQLHDLGDAFVIEALNKNNRYSTKASNGSFKIQPGTYLLVRDGKRYKRSQSSIHHLQFHEFVAPQPRSTNPTVYHQPKQEVTANKPLYISAVVTGIEPGDKVTLLMNNFSGVWKTVDMQEKAAYAWQAEVPADILTPGLVQYRILVQKGDDDLTTFPGGHKGDPHAWDYHEQDYWQMRVAAENSALELFNAAQDRNLIVYHNLWRPEERQLITTGTPGQMAIKLSRPSLSEEEPIIAWQHFVGHQLQNRQTELSGYKRLVVKARTENSAPLQMKVTFITKDATAFSATVELEQQLQDIEIPLDSFSPDNFILLPRPYPGFHPFRFQSGTAGKLNLSHVEKIEVSIGQGIAPAAYGKPYTFEVSSVWLTP</sequence>
<keyword evidence="3" id="KW-0732">Signal</keyword>
<comment type="caution">
    <text evidence="5">The sequence shown here is derived from an EMBL/GenBank/DDBJ whole genome shotgun (WGS) entry which is preliminary data.</text>
</comment>
<keyword evidence="6" id="KW-1185">Reference proteome</keyword>
<dbReference type="Gene3D" id="3.20.20.80">
    <property type="entry name" value="Glycosidases"/>
    <property type="match status" value="1"/>
</dbReference>
<evidence type="ECO:0000256" key="1">
    <source>
        <dbReference type="ARBA" id="ARBA00022801"/>
    </source>
</evidence>
<dbReference type="GO" id="GO:0004553">
    <property type="term" value="F:hydrolase activity, hydrolyzing O-glycosyl compounds"/>
    <property type="evidence" value="ECO:0007669"/>
    <property type="project" value="InterPro"/>
</dbReference>
<protein>
    <submittedName>
        <fullName evidence="5">Cellulase (Glycosyl hydrolase family 5)</fullName>
    </submittedName>
</protein>
<dbReference type="OrthoDB" id="9809937at2"/>
<reference evidence="5 6" key="1">
    <citation type="submission" date="2018-04" db="EMBL/GenBank/DDBJ databases">
        <title>Genomic Encyclopedia of Type Strains, Phase IV (KMG-IV): sequencing the most valuable type-strain genomes for metagenomic binning, comparative biology and taxonomic classification.</title>
        <authorList>
            <person name="Goeker M."/>
        </authorList>
    </citation>
    <scope>NUCLEOTIDE SEQUENCE [LARGE SCALE GENOMIC DNA]</scope>
    <source>
        <strain evidence="5 6">DSM 100231</strain>
    </source>
</reference>
<accession>A0A2U1AWK3</accession>
<name>A0A2U1AWK3_9BACT</name>
<evidence type="ECO:0000259" key="4">
    <source>
        <dbReference type="Pfam" id="PF00150"/>
    </source>
</evidence>
<dbReference type="GO" id="GO:0000272">
    <property type="term" value="P:polysaccharide catabolic process"/>
    <property type="evidence" value="ECO:0007669"/>
    <property type="project" value="InterPro"/>
</dbReference>
<organism evidence="5 6">
    <name type="scientific">Pontibacter virosus</name>
    <dbReference type="NCBI Taxonomy" id="1765052"/>
    <lineage>
        <taxon>Bacteria</taxon>
        <taxon>Pseudomonadati</taxon>
        <taxon>Bacteroidota</taxon>
        <taxon>Cytophagia</taxon>
        <taxon>Cytophagales</taxon>
        <taxon>Hymenobacteraceae</taxon>
        <taxon>Pontibacter</taxon>
    </lineage>
</organism>
<dbReference type="AlphaFoldDB" id="A0A2U1AWK3"/>
<gene>
    <name evidence="5" type="ORF">C8E01_106123</name>
</gene>
<dbReference type="Pfam" id="PF00150">
    <property type="entry name" value="Cellulase"/>
    <property type="match status" value="1"/>
</dbReference>
<keyword evidence="2" id="KW-0326">Glycosidase</keyword>
<feature type="signal peptide" evidence="3">
    <location>
        <begin position="1"/>
        <end position="25"/>
    </location>
</feature>
<dbReference type="EMBL" id="QEKI01000006">
    <property type="protein sequence ID" value="PVY40782.1"/>
    <property type="molecule type" value="Genomic_DNA"/>
</dbReference>
<dbReference type="Proteomes" id="UP000245466">
    <property type="component" value="Unassembled WGS sequence"/>
</dbReference>
<evidence type="ECO:0000256" key="3">
    <source>
        <dbReference type="SAM" id="SignalP"/>
    </source>
</evidence>
<evidence type="ECO:0000256" key="2">
    <source>
        <dbReference type="ARBA" id="ARBA00023295"/>
    </source>
</evidence>
<dbReference type="RefSeq" id="WP_116543521.1">
    <property type="nucleotide sequence ID" value="NZ_QEKI01000006.1"/>
</dbReference>
<evidence type="ECO:0000313" key="5">
    <source>
        <dbReference type="EMBL" id="PVY40782.1"/>
    </source>
</evidence>
<dbReference type="InterPro" id="IPR017853">
    <property type="entry name" value="GH"/>
</dbReference>
<feature type="domain" description="Glycoside hydrolase family 5" evidence="4">
    <location>
        <begin position="76"/>
        <end position="235"/>
    </location>
</feature>
<dbReference type="SUPFAM" id="SSF51445">
    <property type="entry name" value="(Trans)glycosidases"/>
    <property type="match status" value="1"/>
</dbReference>
<keyword evidence="1 5" id="KW-0378">Hydrolase</keyword>
<dbReference type="InterPro" id="IPR001547">
    <property type="entry name" value="Glyco_hydro_5"/>
</dbReference>